<dbReference type="OrthoDB" id="288620at2"/>
<evidence type="ECO:0008006" key="3">
    <source>
        <dbReference type="Google" id="ProtNLM"/>
    </source>
</evidence>
<reference evidence="1 2" key="1">
    <citation type="submission" date="2018-02" db="EMBL/GenBank/DDBJ databases">
        <title>Comparative genomes isolates from brazilian mangrove.</title>
        <authorList>
            <person name="Araujo J.E."/>
            <person name="Taketani R.G."/>
            <person name="Silva M.C.P."/>
            <person name="Loureco M.V."/>
            <person name="Andreote F.D."/>
        </authorList>
    </citation>
    <scope>NUCLEOTIDE SEQUENCE [LARGE SCALE GENOMIC DNA]</scope>
    <source>
        <strain evidence="1 2">HEX-2 MGV</strain>
    </source>
</reference>
<proteinExistence type="predicted"/>
<accession>A0A2S8G341</accession>
<protein>
    <recommendedName>
        <fullName evidence="3">DUF2997 domain-containing protein</fullName>
    </recommendedName>
</protein>
<evidence type="ECO:0000313" key="1">
    <source>
        <dbReference type="EMBL" id="PQO38868.1"/>
    </source>
</evidence>
<dbReference type="InterPro" id="IPR021375">
    <property type="entry name" value="DUF2997"/>
</dbReference>
<dbReference type="EMBL" id="PUIA01000016">
    <property type="protein sequence ID" value="PQO38868.1"/>
    <property type="molecule type" value="Genomic_DNA"/>
</dbReference>
<evidence type="ECO:0000313" key="2">
    <source>
        <dbReference type="Proteomes" id="UP000240009"/>
    </source>
</evidence>
<dbReference type="Pfam" id="PF11211">
    <property type="entry name" value="DUF2997"/>
    <property type="match status" value="1"/>
</dbReference>
<sequence>MSIEIIVSPNGESRVETKGFAGSSCREASQFIESALGKRVGEELTPEFHQQTASQHVQQWDR</sequence>
<dbReference type="AlphaFoldDB" id="A0A2S8G341"/>
<dbReference type="RefSeq" id="WP_105350067.1">
    <property type="nucleotide sequence ID" value="NZ_PUIA01000016.1"/>
</dbReference>
<organism evidence="1 2">
    <name type="scientific">Blastopirellula marina</name>
    <dbReference type="NCBI Taxonomy" id="124"/>
    <lineage>
        <taxon>Bacteria</taxon>
        <taxon>Pseudomonadati</taxon>
        <taxon>Planctomycetota</taxon>
        <taxon>Planctomycetia</taxon>
        <taxon>Pirellulales</taxon>
        <taxon>Pirellulaceae</taxon>
        <taxon>Blastopirellula</taxon>
    </lineage>
</organism>
<gene>
    <name evidence="1" type="ORF">C5Y96_03070</name>
</gene>
<comment type="caution">
    <text evidence="1">The sequence shown here is derived from an EMBL/GenBank/DDBJ whole genome shotgun (WGS) entry which is preliminary data.</text>
</comment>
<name>A0A2S8G341_9BACT</name>
<dbReference type="Proteomes" id="UP000240009">
    <property type="component" value="Unassembled WGS sequence"/>
</dbReference>